<feature type="transmembrane region" description="Helical" evidence="1">
    <location>
        <begin position="38"/>
        <end position="63"/>
    </location>
</feature>
<dbReference type="AlphaFoldDB" id="B7QIB1"/>
<organism>
    <name type="scientific">Ixodes scapularis</name>
    <name type="common">Black-legged tick</name>
    <name type="synonym">Deer tick</name>
    <dbReference type="NCBI Taxonomy" id="6945"/>
    <lineage>
        <taxon>Eukaryota</taxon>
        <taxon>Metazoa</taxon>
        <taxon>Ecdysozoa</taxon>
        <taxon>Arthropoda</taxon>
        <taxon>Chelicerata</taxon>
        <taxon>Arachnida</taxon>
        <taxon>Acari</taxon>
        <taxon>Parasitiformes</taxon>
        <taxon>Ixodida</taxon>
        <taxon>Ixodoidea</taxon>
        <taxon>Ixodidae</taxon>
        <taxon>Ixodinae</taxon>
        <taxon>Ixodes</taxon>
    </lineage>
</organism>
<feature type="transmembrane region" description="Helical" evidence="1">
    <location>
        <begin position="75"/>
        <end position="95"/>
    </location>
</feature>
<dbReference type="EMBL" id="DS945049">
    <property type="protein sequence ID" value="EEC18583.1"/>
    <property type="molecule type" value="Genomic_DNA"/>
</dbReference>
<proteinExistence type="predicted"/>
<reference evidence="3" key="2">
    <citation type="submission" date="2020-05" db="UniProtKB">
        <authorList>
            <consortium name="EnsemblMetazoa"/>
        </authorList>
    </citation>
    <scope>IDENTIFICATION</scope>
    <source>
        <strain evidence="3">wikel</strain>
    </source>
</reference>
<protein>
    <submittedName>
        <fullName evidence="2 3">Uncharacterized protein</fullName>
    </submittedName>
</protein>
<dbReference type="PaxDb" id="6945-B7QIB1"/>
<keyword evidence="1" id="KW-1133">Transmembrane helix</keyword>
<dbReference type="Proteomes" id="UP000001555">
    <property type="component" value="Unassembled WGS sequence"/>
</dbReference>
<keyword evidence="1" id="KW-0472">Membrane</keyword>
<dbReference type="EMBL" id="ABJB010312034">
    <property type="status" value="NOT_ANNOTATED_CDS"/>
    <property type="molecule type" value="Genomic_DNA"/>
</dbReference>
<dbReference type="EnsemblMetazoa" id="ISCW014471-RA">
    <property type="protein sequence ID" value="ISCW014471-PA"/>
    <property type="gene ID" value="ISCW014471"/>
</dbReference>
<dbReference type="HOGENOM" id="CLU_2266692_0_0_1"/>
<dbReference type="InParanoid" id="B7QIB1"/>
<reference evidence="2 4" key="1">
    <citation type="submission" date="2008-03" db="EMBL/GenBank/DDBJ databases">
        <title>Annotation of Ixodes scapularis.</title>
        <authorList>
            <consortium name="Ixodes scapularis Genome Project Consortium"/>
            <person name="Caler E."/>
            <person name="Hannick L.I."/>
            <person name="Bidwell S."/>
            <person name="Joardar V."/>
            <person name="Thiagarajan M."/>
            <person name="Amedeo P."/>
            <person name="Galinsky K.J."/>
            <person name="Schobel S."/>
            <person name="Inman J."/>
            <person name="Hostetler J."/>
            <person name="Miller J."/>
            <person name="Hammond M."/>
            <person name="Megy K."/>
            <person name="Lawson D."/>
            <person name="Kodira C."/>
            <person name="Sutton G."/>
            <person name="Meyer J."/>
            <person name="Hill C.A."/>
            <person name="Birren B."/>
            <person name="Nene V."/>
            <person name="Collins F."/>
            <person name="Alarcon-Chaidez F."/>
            <person name="Wikel S."/>
            <person name="Strausberg R."/>
        </authorList>
    </citation>
    <scope>NUCLEOTIDE SEQUENCE [LARGE SCALE GENOMIC DNA]</scope>
    <source>
        <strain evidence="4">Wikel</strain>
        <strain evidence="2">Wikel colony</strain>
    </source>
</reference>
<keyword evidence="4" id="KW-1185">Reference proteome</keyword>
<accession>B7QIB1</accession>
<evidence type="ECO:0000313" key="2">
    <source>
        <dbReference type="EMBL" id="EEC18583.1"/>
    </source>
</evidence>
<evidence type="ECO:0000256" key="1">
    <source>
        <dbReference type="SAM" id="Phobius"/>
    </source>
</evidence>
<dbReference type="VEuPathDB" id="VectorBase:ISCI014471"/>
<evidence type="ECO:0000313" key="4">
    <source>
        <dbReference type="Proteomes" id="UP000001555"/>
    </source>
</evidence>
<gene>
    <name evidence="2" type="ORF">IscW_ISCW014471</name>
</gene>
<name>B7QIB1_IXOSC</name>
<dbReference type="VEuPathDB" id="VectorBase:ISCW014471"/>
<sequence>MSLYLEAFPIPVSVTNMKEKVTPMSYDSLKNNNVRLLFAWRSCAIFDIKFFFIYIHSFVACICHSCGEFCKGRGVMLGSPILFIIVSLFQFSSVASTNRCFGS</sequence>
<keyword evidence="1" id="KW-0812">Transmembrane</keyword>
<evidence type="ECO:0000313" key="3">
    <source>
        <dbReference type="EnsemblMetazoa" id="ISCW014471-PA"/>
    </source>
</evidence>